<feature type="transmembrane region" description="Helical" evidence="9">
    <location>
        <begin position="356"/>
        <end position="379"/>
    </location>
</feature>
<keyword evidence="2" id="KW-0723">Serine/threonine-protein kinase</keyword>
<keyword evidence="12" id="KW-1185">Reference proteome</keyword>
<keyword evidence="9" id="KW-1133">Transmembrane helix</keyword>
<dbReference type="Gene3D" id="1.10.510.10">
    <property type="entry name" value="Transferase(Phosphotransferase) domain 1"/>
    <property type="match status" value="1"/>
</dbReference>
<keyword evidence="4" id="KW-0547">Nucleotide-binding</keyword>
<dbReference type="SMART" id="SM00220">
    <property type="entry name" value="S_TKc"/>
    <property type="match status" value="1"/>
</dbReference>
<comment type="catalytic activity">
    <reaction evidence="8">
        <text>L-seryl-[protein] + ATP = O-phospho-L-seryl-[protein] + ADP + H(+)</text>
        <dbReference type="Rhea" id="RHEA:17989"/>
        <dbReference type="Rhea" id="RHEA-COMP:9863"/>
        <dbReference type="Rhea" id="RHEA-COMP:11604"/>
        <dbReference type="ChEBI" id="CHEBI:15378"/>
        <dbReference type="ChEBI" id="CHEBI:29999"/>
        <dbReference type="ChEBI" id="CHEBI:30616"/>
        <dbReference type="ChEBI" id="CHEBI:83421"/>
        <dbReference type="ChEBI" id="CHEBI:456216"/>
        <dbReference type="EC" id="2.7.11.1"/>
    </reaction>
</comment>
<dbReference type="CDD" id="cd14014">
    <property type="entry name" value="STKc_PknB_like"/>
    <property type="match status" value="1"/>
</dbReference>
<feature type="domain" description="Protein kinase" evidence="10">
    <location>
        <begin position="23"/>
        <end position="288"/>
    </location>
</feature>
<keyword evidence="9" id="KW-0812">Transmembrane</keyword>
<evidence type="ECO:0000256" key="8">
    <source>
        <dbReference type="ARBA" id="ARBA00048679"/>
    </source>
</evidence>
<sequence>MNRVLLDIKAVRPMLGDLLDCRYQVLQILSTGAFGRTYIAEDTLLPGSPKRIIRHLKPSENYPHLLLFIRQLFRYETKTLETLGQHDRIPELLAFFEDDQGFYLVQELFAGELLSNLLTSNQNRSKYWTETQVIELLREVLHILDFIHDQGIIHCDIKPNNLIKRTDNGKICLLDFGAVQPISRPESNTNQTEISLNIQPAGYIPVEQLAYQPQPNSDIYALGMIAIQALTGIHPTQLKIDPNTQEISWQELAYVSDELASILKKMVCFSDQERYQSAGEVLRSLDKLANPKTLPITPQELTFFSYPIEDLENVLDFPENFLEEIKNSLNQTTEQIINTINLQQRRFFKVPGISPLIIAFIIGTSINSLLIVTGVYYITQPDPAQMRQMEQMIQEPLEQITKKVCQIPYICFWFGK</sequence>
<keyword evidence="3" id="KW-0808">Transferase</keyword>
<evidence type="ECO:0000256" key="4">
    <source>
        <dbReference type="ARBA" id="ARBA00022741"/>
    </source>
</evidence>
<evidence type="ECO:0000259" key="10">
    <source>
        <dbReference type="PROSITE" id="PS50011"/>
    </source>
</evidence>
<dbReference type="SUPFAM" id="SSF56112">
    <property type="entry name" value="Protein kinase-like (PK-like)"/>
    <property type="match status" value="1"/>
</dbReference>
<proteinExistence type="predicted"/>
<comment type="catalytic activity">
    <reaction evidence="7">
        <text>L-threonyl-[protein] + ATP = O-phospho-L-threonyl-[protein] + ADP + H(+)</text>
        <dbReference type="Rhea" id="RHEA:46608"/>
        <dbReference type="Rhea" id="RHEA-COMP:11060"/>
        <dbReference type="Rhea" id="RHEA-COMP:11605"/>
        <dbReference type="ChEBI" id="CHEBI:15378"/>
        <dbReference type="ChEBI" id="CHEBI:30013"/>
        <dbReference type="ChEBI" id="CHEBI:30616"/>
        <dbReference type="ChEBI" id="CHEBI:61977"/>
        <dbReference type="ChEBI" id="CHEBI:456216"/>
        <dbReference type="EC" id="2.7.11.1"/>
    </reaction>
</comment>
<evidence type="ECO:0000256" key="1">
    <source>
        <dbReference type="ARBA" id="ARBA00012513"/>
    </source>
</evidence>
<dbReference type="EMBL" id="JBHFNQ010000013">
    <property type="protein sequence ID" value="MFB2875607.1"/>
    <property type="molecule type" value="Genomic_DNA"/>
</dbReference>
<evidence type="ECO:0000256" key="7">
    <source>
        <dbReference type="ARBA" id="ARBA00047899"/>
    </source>
</evidence>
<dbReference type="InterPro" id="IPR000719">
    <property type="entry name" value="Prot_kinase_dom"/>
</dbReference>
<evidence type="ECO:0000256" key="5">
    <source>
        <dbReference type="ARBA" id="ARBA00022777"/>
    </source>
</evidence>
<evidence type="ECO:0000256" key="9">
    <source>
        <dbReference type="SAM" id="Phobius"/>
    </source>
</evidence>
<evidence type="ECO:0000313" key="12">
    <source>
        <dbReference type="Proteomes" id="UP001576774"/>
    </source>
</evidence>
<evidence type="ECO:0000256" key="2">
    <source>
        <dbReference type="ARBA" id="ARBA00022527"/>
    </source>
</evidence>
<dbReference type="PANTHER" id="PTHR24363">
    <property type="entry name" value="SERINE/THREONINE PROTEIN KINASE"/>
    <property type="match status" value="1"/>
</dbReference>
<dbReference type="PANTHER" id="PTHR24363:SF0">
    <property type="entry name" value="SERINE_THREONINE KINASE LIKE DOMAIN CONTAINING 1"/>
    <property type="match status" value="1"/>
</dbReference>
<organism evidence="11 12">
    <name type="scientific">Floridaenema aerugineum BLCC-F46</name>
    <dbReference type="NCBI Taxonomy" id="3153654"/>
    <lineage>
        <taxon>Bacteria</taxon>
        <taxon>Bacillati</taxon>
        <taxon>Cyanobacteriota</taxon>
        <taxon>Cyanophyceae</taxon>
        <taxon>Oscillatoriophycideae</taxon>
        <taxon>Aerosakkonematales</taxon>
        <taxon>Aerosakkonemataceae</taxon>
        <taxon>Floridanema</taxon>
        <taxon>Floridanema aerugineum</taxon>
    </lineage>
</organism>
<dbReference type="Pfam" id="PF00069">
    <property type="entry name" value="Pkinase"/>
    <property type="match status" value="1"/>
</dbReference>
<evidence type="ECO:0000256" key="6">
    <source>
        <dbReference type="ARBA" id="ARBA00022840"/>
    </source>
</evidence>
<dbReference type="GO" id="GO:0016301">
    <property type="term" value="F:kinase activity"/>
    <property type="evidence" value="ECO:0007669"/>
    <property type="project" value="UniProtKB-KW"/>
</dbReference>
<evidence type="ECO:0000256" key="3">
    <source>
        <dbReference type="ARBA" id="ARBA00022679"/>
    </source>
</evidence>
<dbReference type="RefSeq" id="WP_413268764.1">
    <property type="nucleotide sequence ID" value="NZ_JBHFNQ010000013.1"/>
</dbReference>
<dbReference type="Gene3D" id="3.30.200.20">
    <property type="entry name" value="Phosphorylase Kinase, domain 1"/>
    <property type="match status" value="1"/>
</dbReference>
<dbReference type="Proteomes" id="UP001576774">
    <property type="component" value="Unassembled WGS sequence"/>
</dbReference>
<dbReference type="PROSITE" id="PS50011">
    <property type="entry name" value="PROTEIN_KINASE_DOM"/>
    <property type="match status" value="1"/>
</dbReference>
<accession>A0ABV4WZG6</accession>
<dbReference type="InterPro" id="IPR011009">
    <property type="entry name" value="Kinase-like_dom_sf"/>
</dbReference>
<keyword evidence="9" id="KW-0472">Membrane</keyword>
<protein>
    <recommendedName>
        <fullName evidence="1">non-specific serine/threonine protein kinase</fullName>
        <ecNumber evidence="1">2.7.11.1</ecNumber>
    </recommendedName>
</protein>
<gene>
    <name evidence="11" type="ORF">ACE1CC_01825</name>
</gene>
<comment type="caution">
    <text evidence="11">The sequence shown here is derived from an EMBL/GenBank/DDBJ whole genome shotgun (WGS) entry which is preliminary data.</text>
</comment>
<evidence type="ECO:0000313" key="11">
    <source>
        <dbReference type="EMBL" id="MFB2875607.1"/>
    </source>
</evidence>
<reference evidence="11 12" key="1">
    <citation type="submission" date="2024-09" db="EMBL/GenBank/DDBJ databases">
        <title>Floridaenema gen nov. (Aerosakkonemataceae, Aerosakkonematales ord. nov., Cyanobacteria) from benthic tropical and subtropical fresh waters, with the description of four new species.</title>
        <authorList>
            <person name="Moretto J.A."/>
            <person name="Berthold D.E."/>
            <person name="Lefler F.W."/>
            <person name="Huang I.-S."/>
            <person name="Laughinghouse H. IV."/>
        </authorList>
    </citation>
    <scope>NUCLEOTIDE SEQUENCE [LARGE SCALE GENOMIC DNA]</scope>
    <source>
        <strain evidence="11 12">BLCC-F46</strain>
    </source>
</reference>
<keyword evidence="6" id="KW-0067">ATP-binding</keyword>
<keyword evidence="5 11" id="KW-0418">Kinase</keyword>
<dbReference type="EC" id="2.7.11.1" evidence="1"/>
<name>A0ABV4WZG6_9CYAN</name>